<keyword evidence="2 5" id="KW-0378">Hydrolase</keyword>
<protein>
    <submittedName>
        <fullName evidence="5">Linear amide C-N hydrolase</fullName>
    </submittedName>
</protein>
<keyword evidence="6" id="KW-1185">Reference proteome</keyword>
<evidence type="ECO:0000256" key="3">
    <source>
        <dbReference type="SAM" id="MobiDB-lite"/>
    </source>
</evidence>
<proteinExistence type="inferred from homology"/>
<evidence type="ECO:0000313" key="6">
    <source>
        <dbReference type="Proteomes" id="UP001597042"/>
    </source>
</evidence>
<feature type="domain" description="Choloylglycine hydrolase/NAAA C-terminal" evidence="4">
    <location>
        <begin position="2"/>
        <end position="283"/>
    </location>
</feature>
<evidence type="ECO:0000256" key="1">
    <source>
        <dbReference type="ARBA" id="ARBA00006625"/>
    </source>
</evidence>
<dbReference type="SUPFAM" id="SSF56235">
    <property type="entry name" value="N-terminal nucleophile aminohydrolases (Ntn hydrolases)"/>
    <property type="match status" value="1"/>
</dbReference>
<evidence type="ECO:0000259" key="4">
    <source>
        <dbReference type="Pfam" id="PF02275"/>
    </source>
</evidence>
<organism evidence="5 6">
    <name type="scientific">Microbacterium koreense</name>
    <dbReference type="NCBI Taxonomy" id="323761"/>
    <lineage>
        <taxon>Bacteria</taxon>
        <taxon>Bacillati</taxon>
        <taxon>Actinomycetota</taxon>
        <taxon>Actinomycetes</taxon>
        <taxon>Micrococcales</taxon>
        <taxon>Microbacteriaceae</taxon>
        <taxon>Microbacterium</taxon>
    </lineage>
</organism>
<sequence length="372" mass="40139">MCTSLQYTDVAGAPYFGRTLELDIDEPWVLAYVPAGMPFTSEAPEHDPVTFTGKHGFIAVTAPARMPTKEEPLTPNDLKVIEGLNTEGVTFSLLAYPSSGSASEAAANTLAAIQAWDLGSWILSQFSNVEEVKAGLSDQRVYLTRIALVGNAVFPFHLVVHDKSGASIVIEWHDGVENVYDNPTGVMTNGPTFPWHLTNLGNWTHLTNVDKSHAKFGSLEARQPDSGIATATLPGSHTSVDRFVRAVFYTNFVEKVDGPDHALVTLSRIMDNFDRPRGATTSPPDAAAGEGVKFQGIDSGSSGPPTEYTVWTNMADLNRGRFFFRSYDAFNWTSFDLAEVAAKADGPRILLTPRLDPMGGDATEALLAGKAA</sequence>
<dbReference type="RefSeq" id="WP_378751309.1">
    <property type="nucleotide sequence ID" value="NZ_JBHSSV010000005.1"/>
</dbReference>
<dbReference type="PANTHER" id="PTHR35527">
    <property type="entry name" value="CHOLOYLGLYCINE HYDROLASE"/>
    <property type="match status" value="1"/>
</dbReference>
<dbReference type="PANTHER" id="PTHR35527:SF2">
    <property type="entry name" value="HYDROLASE"/>
    <property type="match status" value="1"/>
</dbReference>
<dbReference type="InterPro" id="IPR029055">
    <property type="entry name" value="Ntn_hydrolases_N"/>
</dbReference>
<dbReference type="Gene3D" id="3.60.60.10">
    <property type="entry name" value="Penicillin V Acylase, Chain A"/>
    <property type="match status" value="1"/>
</dbReference>
<dbReference type="Proteomes" id="UP001597042">
    <property type="component" value="Unassembled WGS sequence"/>
</dbReference>
<dbReference type="InterPro" id="IPR029132">
    <property type="entry name" value="CBAH/NAAA_C"/>
</dbReference>
<evidence type="ECO:0000313" key="5">
    <source>
        <dbReference type="EMBL" id="MFD0779835.1"/>
    </source>
</evidence>
<evidence type="ECO:0000256" key="2">
    <source>
        <dbReference type="ARBA" id="ARBA00022801"/>
    </source>
</evidence>
<gene>
    <name evidence="5" type="ORF">ACFQZV_00805</name>
</gene>
<feature type="region of interest" description="Disordered" evidence="3">
    <location>
        <begin position="275"/>
        <end position="301"/>
    </location>
</feature>
<comment type="similarity">
    <text evidence="1">Belongs to the peptidase C59 family.</text>
</comment>
<dbReference type="Pfam" id="PF02275">
    <property type="entry name" value="CBAH"/>
    <property type="match status" value="1"/>
</dbReference>
<accession>A0ABW2ZMU7</accession>
<name>A0ABW2ZMU7_9MICO</name>
<dbReference type="InterPro" id="IPR052193">
    <property type="entry name" value="Peptidase_C59"/>
</dbReference>
<dbReference type="EMBL" id="JBHTIM010000001">
    <property type="protein sequence ID" value="MFD0779835.1"/>
    <property type="molecule type" value="Genomic_DNA"/>
</dbReference>
<comment type="caution">
    <text evidence="5">The sequence shown here is derived from an EMBL/GenBank/DDBJ whole genome shotgun (WGS) entry which is preliminary data.</text>
</comment>
<dbReference type="GO" id="GO:0016787">
    <property type="term" value="F:hydrolase activity"/>
    <property type="evidence" value="ECO:0007669"/>
    <property type="project" value="UniProtKB-KW"/>
</dbReference>
<reference evidence="6" key="1">
    <citation type="journal article" date="2019" name="Int. J. Syst. Evol. Microbiol.">
        <title>The Global Catalogue of Microorganisms (GCM) 10K type strain sequencing project: providing services to taxonomists for standard genome sequencing and annotation.</title>
        <authorList>
            <consortium name="The Broad Institute Genomics Platform"/>
            <consortium name="The Broad Institute Genome Sequencing Center for Infectious Disease"/>
            <person name="Wu L."/>
            <person name="Ma J."/>
        </authorList>
    </citation>
    <scope>NUCLEOTIDE SEQUENCE [LARGE SCALE GENOMIC DNA]</scope>
    <source>
        <strain evidence="6">CCUG 50754</strain>
    </source>
</reference>